<feature type="domain" description="Cyclin-like" evidence="5">
    <location>
        <begin position="99"/>
        <end position="183"/>
    </location>
</feature>
<feature type="domain" description="Cyclin-like" evidence="5">
    <location>
        <begin position="237"/>
        <end position="337"/>
    </location>
</feature>
<dbReference type="InterPro" id="IPR013763">
    <property type="entry name" value="Cyclin-like_dom"/>
</dbReference>
<evidence type="ECO:0000256" key="3">
    <source>
        <dbReference type="ARBA" id="ARBA00023306"/>
    </source>
</evidence>
<dbReference type="SMART" id="SM00385">
    <property type="entry name" value="CYCLIN"/>
    <property type="match status" value="2"/>
</dbReference>
<dbReference type="Pfam" id="PF02984">
    <property type="entry name" value="Cyclin_C"/>
    <property type="match status" value="1"/>
</dbReference>
<dbReference type="GeneID" id="94827145"/>
<dbReference type="PIRSF" id="PIRSF001771">
    <property type="entry name" value="Cyclin_A_B_D_E"/>
    <property type="match status" value="1"/>
</dbReference>
<dbReference type="VEuPathDB" id="TrichDB:TRFO_05355"/>
<dbReference type="OrthoDB" id="5590282at2759"/>
<dbReference type="InterPro" id="IPR006671">
    <property type="entry name" value="Cyclin_N"/>
</dbReference>
<protein>
    <recommendedName>
        <fullName evidence="9">Cyclin, N-terminal domain containing protein</fullName>
    </recommendedName>
</protein>
<reference evidence="7" key="1">
    <citation type="submission" date="2016-10" db="EMBL/GenBank/DDBJ databases">
        <authorList>
            <person name="Benchimol M."/>
            <person name="Almeida L.G."/>
            <person name="Vasconcelos A.T."/>
            <person name="Perreira-Neves A."/>
            <person name="Rosa I.A."/>
            <person name="Tasca T."/>
            <person name="Bogo M.R."/>
            <person name="de Souza W."/>
        </authorList>
    </citation>
    <scope>NUCLEOTIDE SEQUENCE [LARGE SCALE GENOMIC DNA]</scope>
    <source>
        <strain evidence="7">K</strain>
    </source>
</reference>
<evidence type="ECO:0000313" key="8">
    <source>
        <dbReference type="Proteomes" id="UP000179807"/>
    </source>
</evidence>
<gene>
    <name evidence="7" type="ORF">TRFO_05355</name>
</gene>
<evidence type="ECO:0000313" key="7">
    <source>
        <dbReference type="EMBL" id="OHT07118.1"/>
    </source>
</evidence>
<dbReference type="PANTHER" id="PTHR10177">
    <property type="entry name" value="CYCLINS"/>
    <property type="match status" value="1"/>
</dbReference>
<evidence type="ECO:0000256" key="2">
    <source>
        <dbReference type="ARBA" id="ARBA00023127"/>
    </source>
</evidence>
<evidence type="ECO:0000256" key="4">
    <source>
        <dbReference type="RuleBase" id="RU000383"/>
    </source>
</evidence>
<evidence type="ECO:0000259" key="5">
    <source>
        <dbReference type="SMART" id="SM00385"/>
    </source>
</evidence>
<dbReference type="GO" id="GO:0051301">
    <property type="term" value="P:cell division"/>
    <property type="evidence" value="ECO:0007669"/>
    <property type="project" value="UniProtKB-KW"/>
</dbReference>
<proteinExistence type="inferred from homology"/>
<organism evidence="7 8">
    <name type="scientific">Tritrichomonas foetus</name>
    <dbReference type="NCBI Taxonomy" id="1144522"/>
    <lineage>
        <taxon>Eukaryota</taxon>
        <taxon>Metamonada</taxon>
        <taxon>Parabasalia</taxon>
        <taxon>Tritrichomonadida</taxon>
        <taxon>Tritrichomonadidae</taxon>
        <taxon>Tritrichomonas</taxon>
    </lineage>
</organism>
<dbReference type="Gene3D" id="1.10.472.10">
    <property type="entry name" value="Cyclin-like"/>
    <property type="match status" value="1"/>
</dbReference>
<keyword evidence="3" id="KW-0131">Cell cycle</keyword>
<dbReference type="Pfam" id="PF00134">
    <property type="entry name" value="Cyclin_N"/>
    <property type="match status" value="1"/>
</dbReference>
<name>A0A1J4KBQ8_9EUKA</name>
<evidence type="ECO:0000259" key="6">
    <source>
        <dbReference type="SMART" id="SM01332"/>
    </source>
</evidence>
<keyword evidence="8" id="KW-1185">Reference proteome</keyword>
<dbReference type="SMART" id="SM01332">
    <property type="entry name" value="Cyclin_C"/>
    <property type="match status" value="1"/>
</dbReference>
<dbReference type="AlphaFoldDB" id="A0A1J4KBQ8"/>
<dbReference type="InterPro" id="IPR039361">
    <property type="entry name" value="Cyclin"/>
</dbReference>
<evidence type="ECO:0000256" key="1">
    <source>
        <dbReference type="ARBA" id="ARBA00022618"/>
    </source>
</evidence>
<accession>A0A1J4KBQ8</accession>
<dbReference type="CDD" id="cd20537">
    <property type="entry name" value="CYCLIN_CCNO-like_rpt2"/>
    <property type="match status" value="1"/>
</dbReference>
<comment type="caution">
    <text evidence="7">The sequence shown here is derived from an EMBL/GenBank/DDBJ whole genome shotgun (WGS) entry which is preliminary data.</text>
</comment>
<keyword evidence="2 4" id="KW-0195">Cyclin</keyword>
<dbReference type="Proteomes" id="UP000179807">
    <property type="component" value="Unassembled WGS sequence"/>
</dbReference>
<dbReference type="InterPro" id="IPR046965">
    <property type="entry name" value="Cyclin_A/B-like"/>
</dbReference>
<dbReference type="EMBL" id="MLAK01000705">
    <property type="protein sequence ID" value="OHT07118.1"/>
    <property type="molecule type" value="Genomic_DNA"/>
</dbReference>
<dbReference type="InterPro" id="IPR004367">
    <property type="entry name" value="Cyclin_C-dom"/>
</dbReference>
<dbReference type="SUPFAM" id="SSF47954">
    <property type="entry name" value="Cyclin-like"/>
    <property type="match status" value="2"/>
</dbReference>
<feature type="domain" description="Cyclin C-terminal" evidence="6">
    <location>
        <begin position="192"/>
        <end position="370"/>
    </location>
</feature>
<evidence type="ECO:0008006" key="9">
    <source>
        <dbReference type="Google" id="ProtNLM"/>
    </source>
</evidence>
<comment type="similarity">
    <text evidence="4">Belongs to the cyclin family.</text>
</comment>
<dbReference type="InterPro" id="IPR036915">
    <property type="entry name" value="Cyclin-like_sf"/>
</dbReference>
<dbReference type="GO" id="GO:0044772">
    <property type="term" value="P:mitotic cell cycle phase transition"/>
    <property type="evidence" value="ECO:0007669"/>
    <property type="project" value="InterPro"/>
</dbReference>
<keyword evidence="1" id="KW-0132">Cell division</keyword>
<sequence length="372" mass="42938">MIRRRALADITNISIPKQPLKRVSRSKKVAKTEKIPISNESKNPFYFSRLGNPKDPQDVYDYDYEIFRNLLIEETKYLPNKNLFQNISISPENRTILIDWIQLIHAKLEMRHETIFLVTSLIDRVLSVVNVPLEDFQLMGSAAIYACVKIEEVSILPGENLVTFAGSSFSHDELRKMERLVLNSVDFKVNVPTAMVFLDRYIAFFDYIDKIKSQNIKKLKTENAKTGNSKADSLLPSSLNRFFDNKQDDDYEDDGEREQKKRRKRKIFYFAHYLNELALLFSSMIGLKPSLVAAAVIYITRLIFLGEEEEKAWPQEISEYTGMTDEEVQATARVLYSDIYESEFVENAFVRKKYGGVETECISSTTIPDGLL</sequence>
<dbReference type="GO" id="GO:0016538">
    <property type="term" value="F:cyclin-dependent protein serine/threonine kinase regulator activity"/>
    <property type="evidence" value="ECO:0007669"/>
    <property type="project" value="InterPro"/>
</dbReference>
<dbReference type="RefSeq" id="XP_068360254.1">
    <property type="nucleotide sequence ID" value="XM_068492441.1"/>
</dbReference>